<dbReference type="EMBL" id="QUBR01000001">
    <property type="protein sequence ID" value="REK73835.1"/>
    <property type="molecule type" value="Genomic_DNA"/>
</dbReference>
<proteinExistence type="predicted"/>
<dbReference type="PANTHER" id="PTHR45947:SF3">
    <property type="entry name" value="SULFOQUINOVOSYL TRANSFERASE SQD2"/>
    <property type="match status" value="1"/>
</dbReference>
<evidence type="ECO:0000256" key="2">
    <source>
        <dbReference type="ARBA" id="ARBA00022679"/>
    </source>
</evidence>
<dbReference type="GO" id="GO:0016758">
    <property type="term" value="F:hexosyltransferase activity"/>
    <property type="evidence" value="ECO:0007669"/>
    <property type="project" value="TreeGrafter"/>
</dbReference>
<evidence type="ECO:0000259" key="4">
    <source>
        <dbReference type="Pfam" id="PF13439"/>
    </source>
</evidence>
<dbReference type="CDD" id="cd03801">
    <property type="entry name" value="GT4_PimA-like"/>
    <property type="match status" value="1"/>
</dbReference>
<dbReference type="Pfam" id="PF13439">
    <property type="entry name" value="Glyco_transf_4"/>
    <property type="match status" value="1"/>
</dbReference>
<dbReference type="InterPro" id="IPR028098">
    <property type="entry name" value="Glyco_trans_4-like_N"/>
</dbReference>
<comment type="caution">
    <text evidence="5">The sequence shown here is derived from an EMBL/GenBank/DDBJ whole genome shotgun (WGS) entry which is preliminary data.</text>
</comment>
<gene>
    <name evidence="5" type="ORF">DX116_10020</name>
</gene>
<reference evidence="5 6" key="1">
    <citation type="submission" date="2018-08" db="EMBL/GenBank/DDBJ databases">
        <title>Aeromicrobium sp. M2KJ-4, whole genome shotgun sequence.</title>
        <authorList>
            <person name="Tuo L."/>
        </authorList>
    </citation>
    <scope>NUCLEOTIDE SEQUENCE [LARGE SCALE GENOMIC DNA]</scope>
    <source>
        <strain evidence="5 6">M2KJ-4</strain>
    </source>
</reference>
<name>A0A371PD05_9ACTN</name>
<evidence type="ECO:0000313" key="5">
    <source>
        <dbReference type="EMBL" id="REK73835.1"/>
    </source>
</evidence>
<evidence type="ECO:0000256" key="3">
    <source>
        <dbReference type="SAM" id="MobiDB-lite"/>
    </source>
</evidence>
<protein>
    <submittedName>
        <fullName evidence="5">Glycosyltransferase</fullName>
    </submittedName>
</protein>
<sequence>MSADPAQGPPGRTRPSADRERRGELRGGIDAPRTELATPGRQIVGGWVFHEAHPVRHVVVTYNGEPVALAATGEPRPDVHAAHPRHESSGRSGWTVEVDYPRILEGPIDVGAYALVETDDLVEGELGLLTRFAAVTVLGTTNASEFGAIAAMDPVLPGFVSVSGTATHPGSLARVEVTVAGGRPVRARHSLPGRVHGVTSSTGSGESDVAGFQAFVEIPRGEEQVVIAVEVTGADGTTVALNPIDVSVEPPPPDMLLEATASTVTEARAARHAAVLGDPGQGPRRILVATHDLGIGGAQLYLHLVVEALIARGVQLCVVSGAGGPLASELEGMGVPVLVTGPAPIDRAGLDAYVRRISTFAEEQRVVGGLANTILAYPAVRALQQLGLPTTWAIHESFEPASFFRQYYGERVPDAVVDVALDALRRSDEVVFVAGATLDLYRDHVPAGRAFVVPYGVDLEETDAYLATHDRRGVRADLGLDQEARVLVCVGMVEPRKGQLALVRAFSRLPDEVRERTELVLVGMGAGPYADAIRRFVETAALQGVRLVDVDRDVLRWHVAADVLVSASDVESLPRTMLEAMAVGRPVAATAVFGVGELVVEGSTGFVCEPLDLVSLTDMLRRVIGTDQAALDALGAAASDLVRERHDPDGYVRHFADRVDTWLASYS</sequence>
<dbReference type="Pfam" id="PF13692">
    <property type="entry name" value="Glyco_trans_1_4"/>
    <property type="match status" value="1"/>
</dbReference>
<feature type="compositionally biased region" description="Basic and acidic residues" evidence="3">
    <location>
        <begin position="15"/>
        <end position="27"/>
    </location>
</feature>
<feature type="domain" description="Glycosyltransferase subfamily 4-like N-terminal" evidence="4">
    <location>
        <begin position="295"/>
        <end position="461"/>
    </location>
</feature>
<dbReference type="PANTHER" id="PTHR45947">
    <property type="entry name" value="SULFOQUINOVOSYL TRANSFERASE SQD2"/>
    <property type="match status" value="1"/>
</dbReference>
<evidence type="ECO:0000313" key="6">
    <source>
        <dbReference type="Proteomes" id="UP000265581"/>
    </source>
</evidence>
<keyword evidence="1" id="KW-0328">Glycosyltransferase</keyword>
<keyword evidence="6" id="KW-1185">Reference proteome</keyword>
<dbReference type="AlphaFoldDB" id="A0A371PD05"/>
<dbReference type="GO" id="GO:1901137">
    <property type="term" value="P:carbohydrate derivative biosynthetic process"/>
    <property type="evidence" value="ECO:0007669"/>
    <property type="project" value="UniProtKB-ARBA"/>
</dbReference>
<accession>A0A371PD05</accession>
<dbReference type="InterPro" id="IPR050194">
    <property type="entry name" value="Glycosyltransferase_grp1"/>
</dbReference>
<keyword evidence="2 5" id="KW-0808">Transferase</keyword>
<dbReference type="SUPFAM" id="SSF53756">
    <property type="entry name" value="UDP-Glycosyltransferase/glycogen phosphorylase"/>
    <property type="match status" value="1"/>
</dbReference>
<dbReference type="Gene3D" id="3.40.50.2000">
    <property type="entry name" value="Glycogen Phosphorylase B"/>
    <property type="match status" value="2"/>
</dbReference>
<organism evidence="5 6">
    <name type="scientific">Aeromicrobium endophyticum</name>
    <dbReference type="NCBI Taxonomy" id="2292704"/>
    <lineage>
        <taxon>Bacteria</taxon>
        <taxon>Bacillati</taxon>
        <taxon>Actinomycetota</taxon>
        <taxon>Actinomycetes</taxon>
        <taxon>Propionibacteriales</taxon>
        <taxon>Nocardioidaceae</taxon>
        <taxon>Aeromicrobium</taxon>
    </lineage>
</organism>
<feature type="region of interest" description="Disordered" evidence="3">
    <location>
        <begin position="1"/>
        <end position="33"/>
    </location>
</feature>
<evidence type="ECO:0000256" key="1">
    <source>
        <dbReference type="ARBA" id="ARBA00022676"/>
    </source>
</evidence>
<dbReference type="Proteomes" id="UP000265581">
    <property type="component" value="Unassembled WGS sequence"/>
</dbReference>